<dbReference type="AlphaFoldDB" id="A0A3P7I0T2"/>
<feature type="compositionally biased region" description="Polar residues" evidence="1">
    <location>
        <begin position="167"/>
        <end position="182"/>
    </location>
</feature>
<protein>
    <recommendedName>
        <fullName evidence="4">Mediator complex subunit 15</fullName>
    </recommendedName>
</protein>
<dbReference type="EMBL" id="UYYB01002169">
    <property type="protein sequence ID" value="VDM66160.1"/>
    <property type="molecule type" value="Genomic_DNA"/>
</dbReference>
<name>A0A3P7I0T2_STRVU</name>
<feature type="compositionally biased region" description="Polar residues" evidence="1">
    <location>
        <begin position="189"/>
        <end position="210"/>
    </location>
</feature>
<sequence>MGQPGQAAPAMRQMYAPPPGMMNSQVPGQPMYSHPSQMQQAHMVQQQQFQYYMSRFPPQWQQDIHMEQSQERKKHIFGQYVRKFNNMQQQQQSKMVSNGQGGMLHQPMMGQGPVMVGPAGQRPGGSGMYTQPQAGAVMSSTAGPMPGASGVPGGTASVPMPQQQMMQNHLSSGPTSVPQQMMTGAGMGPQSSVASGASPQVHSNFPSSHQMAVGSPHMAGIGSAPAGIANSPATCIQPSTPQNPSSVQPGSVGPGSQQPSSVPSQEENTKEYNDLVDNLREKYYEKLKRIGDRCDLDNSPKPTGFDRLMEILDRKRRVSQSLLEKIVGNVRTIVERSSLTYPVIETMHQIEADGQSSIFVNNDDFRAGPQQAPQAALDPWRSVRHMMIKVPEHLANLGNSDDESEDSGAVKSSTAVSASLKRSAPSDFSDSGIEAKVEKFGRWF</sequence>
<dbReference type="Proteomes" id="UP000270094">
    <property type="component" value="Unassembled WGS sequence"/>
</dbReference>
<accession>A0A3P7I0T2</accession>
<gene>
    <name evidence="2" type="ORF">SVUK_LOCUS1158</name>
</gene>
<proteinExistence type="predicted"/>
<feature type="region of interest" description="Disordered" evidence="1">
    <location>
        <begin position="1"/>
        <end position="36"/>
    </location>
</feature>
<feature type="compositionally biased region" description="Low complexity" evidence="1">
    <location>
        <begin position="244"/>
        <end position="265"/>
    </location>
</feature>
<organism evidence="2 3">
    <name type="scientific">Strongylus vulgaris</name>
    <name type="common">Blood worm</name>
    <dbReference type="NCBI Taxonomy" id="40348"/>
    <lineage>
        <taxon>Eukaryota</taxon>
        <taxon>Metazoa</taxon>
        <taxon>Ecdysozoa</taxon>
        <taxon>Nematoda</taxon>
        <taxon>Chromadorea</taxon>
        <taxon>Rhabditida</taxon>
        <taxon>Rhabditina</taxon>
        <taxon>Rhabditomorpha</taxon>
        <taxon>Strongyloidea</taxon>
        <taxon>Strongylidae</taxon>
        <taxon>Strongylus</taxon>
    </lineage>
</organism>
<dbReference type="OrthoDB" id="445326at2759"/>
<evidence type="ECO:0000313" key="3">
    <source>
        <dbReference type="Proteomes" id="UP000270094"/>
    </source>
</evidence>
<keyword evidence="3" id="KW-1185">Reference proteome</keyword>
<evidence type="ECO:0000313" key="2">
    <source>
        <dbReference type="EMBL" id="VDM66160.1"/>
    </source>
</evidence>
<reference evidence="2 3" key="1">
    <citation type="submission" date="2018-11" db="EMBL/GenBank/DDBJ databases">
        <authorList>
            <consortium name="Pathogen Informatics"/>
        </authorList>
    </citation>
    <scope>NUCLEOTIDE SEQUENCE [LARGE SCALE GENOMIC DNA]</scope>
</reference>
<feature type="compositionally biased region" description="Polar residues" evidence="1">
    <location>
        <begin position="231"/>
        <end position="243"/>
    </location>
</feature>
<feature type="region of interest" description="Disordered" evidence="1">
    <location>
        <begin position="396"/>
        <end position="431"/>
    </location>
</feature>
<evidence type="ECO:0000256" key="1">
    <source>
        <dbReference type="SAM" id="MobiDB-lite"/>
    </source>
</evidence>
<evidence type="ECO:0008006" key="4">
    <source>
        <dbReference type="Google" id="ProtNLM"/>
    </source>
</evidence>
<feature type="region of interest" description="Disordered" evidence="1">
    <location>
        <begin position="167"/>
        <end position="272"/>
    </location>
</feature>